<accession>A0A6C0CB18</accession>
<keyword evidence="1" id="KW-1133">Transmembrane helix</keyword>
<organism evidence="2">
    <name type="scientific">viral metagenome</name>
    <dbReference type="NCBI Taxonomy" id="1070528"/>
    <lineage>
        <taxon>unclassified sequences</taxon>
        <taxon>metagenomes</taxon>
        <taxon>organismal metagenomes</taxon>
    </lineage>
</organism>
<feature type="transmembrane region" description="Helical" evidence="1">
    <location>
        <begin position="49"/>
        <end position="82"/>
    </location>
</feature>
<evidence type="ECO:0000256" key="1">
    <source>
        <dbReference type="SAM" id="Phobius"/>
    </source>
</evidence>
<name>A0A6C0CB18_9ZZZZ</name>
<evidence type="ECO:0000313" key="2">
    <source>
        <dbReference type="EMBL" id="QHT01916.1"/>
    </source>
</evidence>
<sequence>MNLVNNFKNKVLELKNIKNYELVFVVLLILYLISNVSTPYDFAPHINNAYMYISLLVIFILLLLNSNPLIALFFAIVSLIFLQRSKKVDHRVMAPSNANKTVAMENLNNNLNIKTLEEEMVGQIDRQPDNIISQNSYHPVMCDSHDASYIN</sequence>
<keyword evidence="1" id="KW-0472">Membrane</keyword>
<proteinExistence type="predicted"/>
<feature type="transmembrane region" description="Helical" evidence="1">
    <location>
        <begin position="20"/>
        <end position="37"/>
    </location>
</feature>
<dbReference type="AlphaFoldDB" id="A0A6C0CB18"/>
<dbReference type="EMBL" id="MN739383">
    <property type="protein sequence ID" value="QHT01916.1"/>
    <property type="molecule type" value="Genomic_DNA"/>
</dbReference>
<keyword evidence="1" id="KW-0812">Transmembrane</keyword>
<protein>
    <submittedName>
        <fullName evidence="2">Uncharacterized protein</fullName>
    </submittedName>
</protein>
<reference evidence="2" key="1">
    <citation type="journal article" date="2020" name="Nature">
        <title>Giant virus diversity and host interactions through global metagenomics.</title>
        <authorList>
            <person name="Schulz F."/>
            <person name="Roux S."/>
            <person name="Paez-Espino D."/>
            <person name="Jungbluth S."/>
            <person name="Walsh D.A."/>
            <person name="Denef V.J."/>
            <person name="McMahon K.D."/>
            <person name="Konstantinidis K.T."/>
            <person name="Eloe-Fadrosh E.A."/>
            <person name="Kyrpides N.C."/>
            <person name="Woyke T."/>
        </authorList>
    </citation>
    <scope>NUCLEOTIDE SEQUENCE</scope>
    <source>
        <strain evidence="2">GVMAG-M-3300020523-10</strain>
    </source>
</reference>